<dbReference type="RefSeq" id="WP_053411756.1">
    <property type="nucleotide sequence ID" value="NZ_CP006841.1"/>
</dbReference>
<feature type="binding site" evidence="2">
    <location>
        <position position="58"/>
    </location>
    <ligand>
        <name>substrate</name>
    </ligand>
</feature>
<dbReference type="GO" id="GO:0070297">
    <property type="term" value="P:regulation of phosphorelay signal transduction system"/>
    <property type="evidence" value="ECO:0007669"/>
    <property type="project" value="TreeGrafter"/>
</dbReference>
<feature type="binding site" evidence="2">
    <location>
        <begin position="79"/>
        <end position="82"/>
    </location>
    <ligand>
        <name>substrate</name>
    </ligand>
</feature>
<dbReference type="InterPro" id="IPR050275">
    <property type="entry name" value="PGM_Phosphatase"/>
</dbReference>
<dbReference type="InterPro" id="IPR013078">
    <property type="entry name" value="His_Pase_superF_clade-1"/>
</dbReference>
<evidence type="ECO:0000256" key="2">
    <source>
        <dbReference type="PIRSR" id="PIRSR613078-2"/>
    </source>
</evidence>
<organism evidence="3 4">
    <name type="scientific">Corynebacterium lactis RW2-5</name>
    <dbReference type="NCBI Taxonomy" id="1408189"/>
    <lineage>
        <taxon>Bacteria</taxon>
        <taxon>Bacillati</taxon>
        <taxon>Actinomycetota</taxon>
        <taxon>Actinomycetes</taxon>
        <taxon>Mycobacteriales</taxon>
        <taxon>Corynebacteriaceae</taxon>
        <taxon>Corynebacterium</taxon>
    </lineage>
</organism>
<evidence type="ECO:0000313" key="4">
    <source>
        <dbReference type="Proteomes" id="UP000058446"/>
    </source>
</evidence>
<dbReference type="Gene3D" id="3.40.50.1240">
    <property type="entry name" value="Phosphoglycerate mutase-like"/>
    <property type="match status" value="1"/>
</dbReference>
<dbReference type="InterPro" id="IPR029033">
    <property type="entry name" value="His_PPase_superfam"/>
</dbReference>
<dbReference type="CDD" id="cd07067">
    <property type="entry name" value="HP_PGM_like"/>
    <property type="match status" value="1"/>
</dbReference>
<evidence type="ECO:0000313" key="3">
    <source>
        <dbReference type="EMBL" id="ALA66977.1"/>
    </source>
</evidence>
<dbReference type="KEGG" id="clw:CLAC_03805"/>
<keyword evidence="4" id="KW-1185">Reference proteome</keyword>
<dbReference type="OrthoDB" id="4120859at2"/>
<sequence>MTDLFLVRHGETKWSRSGQHTSITDLPLTDHGREEAKALDGWLDTNDFGLVLASPRRRAQETARLAGFHNFEVDDDLAEWFYGDYEGITSEQVHKAVPDWQIWTHGVPGGETADQVRERVRRVVKRVQESGVEKAIVFAHGHSLRALTTVWLELPITLGASFPLNTASLSVLGRYHDRPAVLHWNLTRAVASE</sequence>
<gene>
    <name evidence="3" type="ORF">CLAC_03805</name>
</gene>
<dbReference type="STRING" id="1408189.CLAC_03805"/>
<dbReference type="Pfam" id="PF00300">
    <property type="entry name" value="His_Phos_1"/>
    <property type="match status" value="1"/>
</dbReference>
<dbReference type="PATRIC" id="fig|1408189.4.peg.760"/>
<dbReference type="Proteomes" id="UP000058446">
    <property type="component" value="Chromosome"/>
</dbReference>
<dbReference type="SUPFAM" id="SSF53254">
    <property type="entry name" value="Phosphoglycerate mutase-like"/>
    <property type="match status" value="1"/>
</dbReference>
<dbReference type="EMBL" id="CP006841">
    <property type="protein sequence ID" value="ALA66977.1"/>
    <property type="molecule type" value="Genomic_DNA"/>
</dbReference>
<dbReference type="PANTHER" id="PTHR48100">
    <property type="entry name" value="BROAD-SPECIFICITY PHOSPHATASE YOR283W-RELATED"/>
    <property type="match status" value="1"/>
</dbReference>
<evidence type="ECO:0000256" key="1">
    <source>
        <dbReference type="PIRSR" id="PIRSR613078-1"/>
    </source>
</evidence>
<reference evidence="3 4" key="1">
    <citation type="submission" date="2013-10" db="EMBL/GenBank/DDBJ databases">
        <title>Complete genome sequence of Corynebacterium lactis DSM 45799(T), isolated from raw cow milk.</title>
        <authorList>
            <person name="Ruckert C."/>
            <person name="Albersmeier A."/>
            <person name="Lipski A."/>
            <person name="Kalinowski J."/>
        </authorList>
    </citation>
    <scope>NUCLEOTIDE SEQUENCE [LARGE SCALE GENOMIC DNA]</scope>
    <source>
        <strain evidence="3 4">RW2-5</strain>
    </source>
</reference>
<feature type="active site" description="Tele-phosphohistidine intermediate" evidence="1">
    <location>
        <position position="9"/>
    </location>
</feature>
<dbReference type="GO" id="GO:0101006">
    <property type="term" value="F:protein histidine phosphatase activity"/>
    <property type="evidence" value="ECO:0007669"/>
    <property type="project" value="TreeGrafter"/>
</dbReference>
<protein>
    <submittedName>
        <fullName evidence="3">Phosphoglycerate mutase</fullName>
    </submittedName>
</protein>
<dbReference type="PANTHER" id="PTHR48100:SF15">
    <property type="entry name" value="SEDOHEPTULOSE 1,7-BISPHOSPHATASE"/>
    <property type="match status" value="1"/>
</dbReference>
<name>A0A0K2GYV7_9CORY</name>
<dbReference type="SMART" id="SM00855">
    <property type="entry name" value="PGAM"/>
    <property type="match status" value="1"/>
</dbReference>
<dbReference type="AlphaFoldDB" id="A0A0K2GYV7"/>
<feature type="active site" description="Proton donor/acceptor" evidence="1">
    <location>
        <position position="79"/>
    </location>
</feature>
<accession>A0A0K2GYV7</accession>
<proteinExistence type="predicted"/>